<dbReference type="EMBL" id="JAAVJB010000023">
    <property type="protein sequence ID" value="NJP65716.1"/>
    <property type="molecule type" value="Genomic_DNA"/>
</dbReference>
<dbReference type="PANTHER" id="PTHR30483:SF6">
    <property type="entry name" value="PERIPLASMIC BINDING PROTEIN OF ABC TRANSPORTER FOR NATURAL AMINO ACIDS"/>
    <property type="match status" value="1"/>
</dbReference>
<accession>A0ABX1AIH8</accession>
<dbReference type="Proteomes" id="UP000746503">
    <property type="component" value="Unassembled WGS sequence"/>
</dbReference>
<sequence length="842" mass="90687">MELPESPAGIPPWPGVESFIRNLDRALASPRERATELVLVVEELPGQAAAQLLGGLREHCTSDGRVLAPRVLLSIGADDDLVGLVDECADSLSTLPSGAGRLRLRQYELLRQVASTTNLPTAPTHRSRQLRRQLYESRSREELNGEFAERLPDRLSWLGGALGLVVWTWRRWVGEWMFARRTNRLMTGRRSWFARWSEAQSGNPCADFFAVAHQLAPGGKLSDRTGAALLHALLHDLDRSVRGALWSPWRARRTRYLILAKAGGDGEDVLRNLIADYRQATGALGSRATLLFARVTPARCAELGVTEHASLDAVPGPAARNRDAQAVAVTAPTETLPAGVFRREKMPPRAVLGVPAGLTLRVAALLCVLGLLGTGGVLAVESARNPCPDGQFLATGRELCVGISDGRTLFKGMAEEFEAEFERIAENNETAQERTHTRTVAHVASYTGAHVGSKFVQQSALDELRGIALAQEHLNKESARWDGVALKIVLVNAGPRFESGAEVAQRLNSLVKQDKEVVAVVGLGQSREGTYTTMTALDESGVAMVGTTATAQQMQEYPHYFQVAPDNRRQAEVAVAFTEGHLMATAPDEDRNAVEETVVIAFDDEDDYSADLAKQFRAAYGKEVQNVPYTAQYPTDRHDEAQLQDPSKVTEAICGRTSPQRNTVLFWAGRAGDLVTVMDGFGSTENCGTVTVLGGDAIASAPIEESALRDGDAIHYLTPAVPGAPGNTSRAEVFRDAYNAAWEEGYAGAALGWDAMAVVEAAVRSVVGAGAEFDHSHVRQALHSGNTDVVGVTGVLEPGSSEPSARPVFVMETVSGVPTIVGACGPDADRDWRWDGSDCPDL</sequence>
<dbReference type="RefSeq" id="WP_167932242.1">
    <property type="nucleotide sequence ID" value="NZ_JAAVJB010000023.1"/>
</dbReference>
<proteinExistence type="predicted"/>
<evidence type="ECO:0000313" key="2">
    <source>
        <dbReference type="Proteomes" id="UP000746503"/>
    </source>
</evidence>
<gene>
    <name evidence="1" type="ORF">HCJ92_05285</name>
</gene>
<evidence type="ECO:0008006" key="3">
    <source>
        <dbReference type="Google" id="ProtNLM"/>
    </source>
</evidence>
<dbReference type="SUPFAM" id="SSF53822">
    <property type="entry name" value="Periplasmic binding protein-like I"/>
    <property type="match status" value="1"/>
</dbReference>
<comment type="caution">
    <text evidence="1">The sequence shown here is derived from an EMBL/GenBank/DDBJ whole genome shotgun (WGS) entry which is preliminary data.</text>
</comment>
<organism evidence="1 2">
    <name type="scientific">Streptomyces spiramenti</name>
    <dbReference type="NCBI Taxonomy" id="2720606"/>
    <lineage>
        <taxon>Bacteria</taxon>
        <taxon>Bacillati</taxon>
        <taxon>Actinomycetota</taxon>
        <taxon>Actinomycetes</taxon>
        <taxon>Kitasatosporales</taxon>
        <taxon>Streptomycetaceae</taxon>
        <taxon>Streptomyces</taxon>
    </lineage>
</organism>
<name>A0ABX1AIH8_9ACTN</name>
<keyword evidence="2" id="KW-1185">Reference proteome</keyword>
<dbReference type="InterPro" id="IPR028082">
    <property type="entry name" value="Peripla_BP_I"/>
</dbReference>
<evidence type="ECO:0000313" key="1">
    <source>
        <dbReference type="EMBL" id="NJP65716.1"/>
    </source>
</evidence>
<dbReference type="Gene3D" id="3.40.50.2300">
    <property type="match status" value="2"/>
</dbReference>
<reference evidence="1 2" key="1">
    <citation type="submission" date="2020-03" db="EMBL/GenBank/DDBJ databases">
        <title>Draft genome of Streptomyces sp. ventii, isolated from the Axial Seamount in the Pacific Ocean, and resequencing of the two type strains Streptomyces lonarensis strain NCL 716 and Streptomyces bohaiensis strain 11A07.</title>
        <authorList>
            <person name="Loughran R.M."/>
            <person name="Pfannmuller K.M."/>
            <person name="Wasson B.J."/>
            <person name="Deadmond M.C."/>
            <person name="Paddock B.E."/>
            <person name="Koyack M.J."/>
            <person name="Gallegos D.A."/>
            <person name="Mitchell E.A."/>
            <person name="Ushijima B."/>
            <person name="Saw J.H."/>
            <person name="Mcphail K.L."/>
            <person name="Videau P."/>
        </authorList>
    </citation>
    <scope>NUCLEOTIDE SEQUENCE [LARGE SCALE GENOMIC DNA]</scope>
    <source>
        <strain evidence="2">5675061</strain>
    </source>
</reference>
<protein>
    <recommendedName>
        <fullName evidence="3">ABC transporter substrate-binding protein</fullName>
    </recommendedName>
</protein>
<dbReference type="PANTHER" id="PTHR30483">
    <property type="entry name" value="LEUCINE-SPECIFIC-BINDING PROTEIN"/>
    <property type="match status" value="1"/>
</dbReference>
<dbReference type="InterPro" id="IPR051010">
    <property type="entry name" value="BCAA_transport"/>
</dbReference>